<dbReference type="InterPro" id="IPR012677">
    <property type="entry name" value="Nucleotide-bd_a/b_plait_sf"/>
</dbReference>
<evidence type="ECO:0000256" key="1">
    <source>
        <dbReference type="ARBA" id="ARBA00022884"/>
    </source>
</evidence>
<dbReference type="Gene3D" id="1.20.120.1910">
    <property type="entry name" value="Cysteine-tRNA ligase, C-terminal anti-codon recognition domain"/>
    <property type="match status" value="1"/>
</dbReference>
<dbReference type="SUPFAM" id="SSF47323">
    <property type="entry name" value="Anticodon-binding domain of a subclass of class I aminoacyl-tRNA synthetases"/>
    <property type="match status" value="1"/>
</dbReference>
<dbReference type="InterPro" id="IPR000504">
    <property type="entry name" value="RRM_dom"/>
</dbReference>
<feature type="region of interest" description="Disordered" evidence="3">
    <location>
        <begin position="135"/>
        <end position="166"/>
    </location>
</feature>
<evidence type="ECO:0000256" key="3">
    <source>
        <dbReference type="SAM" id="MobiDB-lite"/>
    </source>
</evidence>
<dbReference type="SUPFAM" id="SSF54928">
    <property type="entry name" value="RNA-binding domain, RBD"/>
    <property type="match status" value="1"/>
</dbReference>
<dbReference type="PANTHER" id="PTHR48025:SF1">
    <property type="entry name" value="RRM DOMAIN-CONTAINING PROTEIN"/>
    <property type="match status" value="1"/>
</dbReference>
<name>A0AAD7U714_9STRA</name>
<reference evidence="5" key="1">
    <citation type="submission" date="2023-01" db="EMBL/GenBank/DDBJ databases">
        <title>Metagenome sequencing of chrysophaentin producing Chrysophaeum taylorii.</title>
        <authorList>
            <person name="Davison J."/>
            <person name="Bewley C."/>
        </authorList>
    </citation>
    <scope>NUCLEOTIDE SEQUENCE</scope>
    <source>
        <strain evidence="5">NIES-1699</strain>
    </source>
</reference>
<dbReference type="GO" id="GO:0004812">
    <property type="term" value="F:aminoacyl-tRNA ligase activity"/>
    <property type="evidence" value="ECO:0007669"/>
    <property type="project" value="InterPro"/>
</dbReference>
<evidence type="ECO:0000313" key="6">
    <source>
        <dbReference type="Proteomes" id="UP001230188"/>
    </source>
</evidence>
<protein>
    <recommendedName>
        <fullName evidence="4">RRM domain-containing protein</fullName>
    </recommendedName>
</protein>
<sequence>MRRRRSEDSDESRRRRRRRSPSDDSRERRRRRKRRHYDDSPPPRRYDSEGESGGTRLYVGNIPYTMTTEQLRDHFSTMGRVVDCIVKADSATGRSRGFGIVQFQDPEDAAHAIDRWNNRSYESRPLVVRYDRDLKPPGGYASTPRGFDGSARPLRSLAGPPPNDRDLRRLLIDREKARVARDYRTADAIRSDLADRGITINDLTRTWASVDGRSGPRPSAYDDDTPRAVGDAPGFSDPPKPQPPEEQGEEREEQGEEREDDQDHVNNHSNSESAVHRRHRGDDDDDDDDDKNNEDAED</sequence>
<evidence type="ECO:0000256" key="2">
    <source>
        <dbReference type="PROSITE-ProRule" id="PRU00176"/>
    </source>
</evidence>
<dbReference type="InterPro" id="IPR009080">
    <property type="entry name" value="tRNAsynth_Ia_anticodon-bd"/>
</dbReference>
<dbReference type="SMART" id="SM00360">
    <property type="entry name" value="RRM"/>
    <property type="match status" value="1"/>
</dbReference>
<feature type="region of interest" description="Disordered" evidence="3">
    <location>
        <begin position="1"/>
        <end position="58"/>
    </location>
</feature>
<feature type="domain" description="RRM" evidence="4">
    <location>
        <begin position="55"/>
        <end position="133"/>
    </location>
</feature>
<dbReference type="PROSITE" id="PS50102">
    <property type="entry name" value="RRM"/>
    <property type="match status" value="1"/>
</dbReference>
<dbReference type="EMBL" id="JAQMWT010000563">
    <property type="protein sequence ID" value="KAJ8599465.1"/>
    <property type="molecule type" value="Genomic_DNA"/>
</dbReference>
<comment type="caution">
    <text evidence="5">The sequence shown here is derived from an EMBL/GenBank/DDBJ whole genome shotgun (WGS) entry which is preliminary data.</text>
</comment>
<feature type="compositionally biased region" description="Basic and acidic residues" evidence="3">
    <location>
        <begin position="36"/>
        <end position="48"/>
    </location>
</feature>
<evidence type="ECO:0000259" key="4">
    <source>
        <dbReference type="PROSITE" id="PS50102"/>
    </source>
</evidence>
<dbReference type="GO" id="GO:0006418">
    <property type="term" value="P:tRNA aminoacylation for protein translation"/>
    <property type="evidence" value="ECO:0007669"/>
    <property type="project" value="InterPro"/>
</dbReference>
<accession>A0AAD7U714</accession>
<dbReference type="InterPro" id="IPR050502">
    <property type="entry name" value="Euk_RNA-bind_prot"/>
</dbReference>
<dbReference type="PANTHER" id="PTHR48025">
    <property type="entry name" value="OS02G0815200 PROTEIN"/>
    <property type="match status" value="1"/>
</dbReference>
<feature type="compositionally biased region" description="Basic and acidic residues" evidence="3">
    <location>
        <begin position="1"/>
        <end position="13"/>
    </location>
</feature>
<dbReference type="Gene3D" id="3.30.70.330">
    <property type="match status" value="1"/>
</dbReference>
<dbReference type="Proteomes" id="UP001230188">
    <property type="component" value="Unassembled WGS sequence"/>
</dbReference>
<keyword evidence="6" id="KW-1185">Reference proteome</keyword>
<dbReference type="Pfam" id="PF00076">
    <property type="entry name" value="RRM_1"/>
    <property type="match status" value="1"/>
</dbReference>
<organism evidence="5 6">
    <name type="scientific">Chrysophaeum taylorii</name>
    <dbReference type="NCBI Taxonomy" id="2483200"/>
    <lineage>
        <taxon>Eukaryota</taxon>
        <taxon>Sar</taxon>
        <taxon>Stramenopiles</taxon>
        <taxon>Ochrophyta</taxon>
        <taxon>Pelagophyceae</taxon>
        <taxon>Pelagomonadales</taxon>
        <taxon>Pelagomonadaceae</taxon>
        <taxon>Chrysophaeum</taxon>
    </lineage>
</organism>
<gene>
    <name evidence="5" type="ORF">CTAYLR_008031</name>
</gene>
<proteinExistence type="predicted"/>
<evidence type="ECO:0000313" key="5">
    <source>
        <dbReference type="EMBL" id="KAJ8599465.1"/>
    </source>
</evidence>
<dbReference type="AlphaFoldDB" id="A0AAD7U714"/>
<dbReference type="InterPro" id="IPR035979">
    <property type="entry name" value="RBD_domain_sf"/>
</dbReference>
<feature type="compositionally biased region" description="Acidic residues" evidence="3">
    <location>
        <begin position="283"/>
        <end position="298"/>
    </location>
</feature>
<feature type="compositionally biased region" description="Acidic residues" evidence="3">
    <location>
        <begin position="246"/>
        <end position="260"/>
    </location>
</feature>
<feature type="region of interest" description="Disordered" evidence="3">
    <location>
        <begin position="208"/>
        <end position="298"/>
    </location>
</feature>
<dbReference type="GO" id="GO:0003729">
    <property type="term" value="F:mRNA binding"/>
    <property type="evidence" value="ECO:0007669"/>
    <property type="project" value="TreeGrafter"/>
</dbReference>
<dbReference type="GO" id="GO:0005524">
    <property type="term" value="F:ATP binding"/>
    <property type="evidence" value="ECO:0007669"/>
    <property type="project" value="InterPro"/>
</dbReference>
<keyword evidence="1 2" id="KW-0694">RNA-binding</keyword>